<protein>
    <submittedName>
        <fullName evidence="2">Uncharacterized protein</fullName>
    </submittedName>
</protein>
<dbReference type="EMBL" id="KV454541">
    <property type="protein sequence ID" value="ODV67255.1"/>
    <property type="molecule type" value="Genomic_DNA"/>
</dbReference>
<keyword evidence="3" id="KW-1185">Reference proteome</keyword>
<evidence type="ECO:0000313" key="2">
    <source>
        <dbReference type="EMBL" id="ODV67255.1"/>
    </source>
</evidence>
<sequence length="479" mass="55648">MESTSSSVYNSSLLDNYMNPSQQSLPKLQERQPSNLRYETNGNLPQINIISENTSNMNRTQPIEGNHNGLRLNSSRSSVHSCASSSNSVFSAVSDVSQDDEVNKVNLAVNANEQNGNLPLSLSVQFEKQYEEEQRKYALKQNKFKTLFSNAHGHKNIENFNIYSDNLSNQRYFNYINNKLNEDYYSYSSKQTLNLNWYEICEIYLYGDLLKKIYPSNEYLMQYLFYNQLESGELIFKNNLNHEDIININYSQSLKKLINDLNNFDEVLDLYSVNQQNLNSSKLFQIFKDFANHDGFSIPLAQAMFGNWLLSYNKDDTIDNNYDNELILTYFRKAARFSFAIKKLNDEKYFDNLVNEFNDKEKSMFKTFLNKNNNFALGISLHNLGEYYQVHNEYDVAVNLWEINCHLTKDNDSGNLAILGMTDGFGFGNKFKTLNKLGKKSKTNKFNTKRRIAQLYRVLIKAGVNQEVGTSWVFKDKYD</sequence>
<evidence type="ECO:0000313" key="3">
    <source>
        <dbReference type="Proteomes" id="UP000095085"/>
    </source>
</evidence>
<dbReference type="GeneID" id="30998133"/>
<dbReference type="Proteomes" id="UP000095085">
    <property type="component" value="Unassembled WGS sequence"/>
</dbReference>
<gene>
    <name evidence="2" type="ORF">HYPBUDRAFT_6537</name>
</gene>
<proteinExistence type="predicted"/>
<dbReference type="RefSeq" id="XP_020076322.1">
    <property type="nucleotide sequence ID" value="XM_020223584.1"/>
</dbReference>
<feature type="region of interest" description="Disordered" evidence="1">
    <location>
        <begin position="1"/>
        <end position="27"/>
    </location>
</feature>
<dbReference type="OrthoDB" id="2148946at2759"/>
<dbReference type="AlphaFoldDB" id="A0A1E4RJJ1"/>
<accession>A0A1E4RJJ1</accession>
<evidence type="ECO:0000256" key="1">
    <source>
        <dbReference type="SAM" id="MobiDB-lite"/>
    </source>
</evidence>
<feature type="compositionally biased region" description="Polar residues" evidence="1">
    <location>
        <begin position="18"/>
        <end position="27"/>
    </location>
</feature>
<feature type="compositionally biased region" description="Low complexity" evidence="1">
    <location>
        <begin position="1"/>
        <end position="12"/>
    </location>
</feature>
<organism evidence="2 3">
    <name type="scientific">Hyphopichia burtonii NRRL Y-1933</name>
    <dbReference type="NCBI Taxonomy" id="984485"/>
    <lineage>
        <taxon>Eukaryota</taxon>
        <taxon>Fungi</taxon>
        <taxon>Dikarya</taxon>
        <taxon>Ascomycota</taxon>
        <taxon>Saccharomycotina</taxon>
        <taxon>Pichiomycetes</taxon>
        <taxon>Debaryomycetaceae</taxon>
        <taxon>Hyphopichia</taxon>
    </lineage>
</organism>
<reference evidence="3" key="1">
    <citation type="submission" date="2016-05" db="EMBL/GenBank/DDBJ databases">
        <title>Comparative genomics of biotechnologically important yeasts.</title>
        <authorList>
            <consortium name="DOE Joint Genome Institute"/>
            <person name="Riley R."/>
            <person name="Haridas S."/>
            <person name="Wolfe K.H."/>
            <person name="Lopes M.R."/>
            <person name="Hittinger C.T."/>
            <person name="Goker M."/>
            <person name="Salamov A."/>
            <person name="Wisecaver J."/>
            <person name="Long T.M."/>
            <person name="Aerts A.L."/>
            <person name="Barry K."/>
            <person name="Choi C."/>
            <person name="Clum A."/>
            <person name="Coughlan A.Y."/>
            <person name="Deshpande S."/>
            <person name="Douglass A.P."/>
            <person name="Hanson S.J."/>
            <person name="Klenk H.-P."/>
            <person name="Labutti K."/>
            <person name="Lapidus A."/>
            <person name="Lindquist E."/>
            <person name="Lipzen A."/>
            <person name="Meier-Kolthoff J.P."/>
            <person name="Ohm R.A."/>
            <person name="Otillar R.P."/>
            <person name="Pangilinan J."/>
            <person name="Peng Y."/>
            <person name="Rokas A."/>
            <person name="Rosa C.A."/>
            <person name="Scheuner C."/>
            <person name="Sibirny A.A."/>
            <person name="Slot J.C."/>
            <person name="Stielow J.B."/>
            <person name="Sun H."/>
            <person name="Kurtzman C.P."/>
            <person name="Blackwell M."/>
            <person name="Grigoriev I.V."/>
            <person name="Jeffries T.W."/>
        </authorList>
    </citation>
    <scope>NUCLEOTIDE SEQUENCE [LARGE SCALE GENOMIC DNA]</scope>
    <source>
        <strain evidence="3">NRRL Y-1933</strain>
    </source>
</reference>
<name>A0A1E4RJJ1_9ASCO</name>